<dbReference type="Pfam" id="PF13277">
    <property type="entry name" value="YmdB"/>
    <property type="match status" value="1"/>
</dbReference>
<dbReference type="GO" id="GO:0004113">
    <property type="term" value="F:2',3'-cyclic-nucleotide 3'-phosphodiesterase activity"/>
    <property type="evidence" value="ECO:0007669"/>
    <property type="project" value="TreeGrafter"/>
</dbReference>
<protein>
    <submittedName>
        <fullName evidence="3">YmdB family metallophosphoesterase</fullName>
    </submittedName>
</protein>
<feature type="binding site" evidence="2">
    <location>
        <position position="42"/>
    </location>
    <ligand>
        <name>Fe cation</name>
        <dbReference type="ChEBI" id="CHEBI:24875"/>
        <label>1</label>
    </ligand>
</feature>
<keyword evidence="2" id="KW-0479">Metal-binding</keyword>
<feature type="binding site" evidence="2">
    <location>
        <position position="41"/>
    </location>
    <ligand>
        <name>Fe cation</name>
        <dbReference type="ChEBI" id="CHEBI:24875"/>
        <label>2</label>
    </ligand>
</feature>
<sequence>MEIRVMAVGDVVGRPGLHYLTSRLRTIRKQKGIDFCVVNGENAAMNGMTPGQGEDILDAGADVVTLGNHTWRQREIVDYLDETSRVLRPANFMPQLPGQGMGVYETGKGEIAVVNLIGQYQMDVHCDNPFYKIDDILCQCQGIPTVVDFHAEASSEKLAMGFYLDGRVGAIWGTHCHVPTADLRILPQGTGYISDLGMTGPRDGVLGIRPEQSIALFRGELTSRFAPAAGSCWLTGAIFTLDGHGKCVAVEQVLDMEG</sequence>
<accession>A0A9D1A993</accession>
<feature type="active site" description="Proton donor" evidence="1">
    <location>
        <position position="69"/>
    </location>
</feature>
<reference evidence="3" key="2">
    <citation type="journal article" date="2021" name="PeerJ">
        <title>Extensive microbial diversity within the chicken gut microbiome revealed by metagenomics and culture.</title>
        <authorList>
            <person name="Gilroy R."/>
            <person name="Ravi A."/>
            <person name="Getino M."/>
            <person name="Pursley I."/>
            <person name="Horton D.L."/>
            <person name="Alikhan N.F."/>
            <person name="Baker D."/>
            <person name="Gharbi K."/>
            <person name="Hall N."/>
            <person name="Watson M."/>
            <person name="Adriaenssens E.M."/>
            <person name="Foster-Nyarko E."/>
            <person name="Jarju S."/>
            <person name="Secka A."/>
            <person name="Antonio M."/>
            <person name="Oren A."/>
            <person name="Chaudhuri R.R."/>
            <person name="La Ragione R."/>
            <person name="Hildebrand F."/>
            <person name="Pallen M.J."/>
        </authorList>
    </citation>
    <scope>NUCLEOTIDE SEQUENCE</scope>
    <source>
        <strain evidence="3">ChiHjej9B8-7071</strain>
    </source>
</reference>
<gene>
    <name evidence="3" type="ORF">IAA70_06580</name>
</gene>
<dbReference type="PANTHER" id="PTHR36303:SF1">
    <property type="entry name" value="2',3'-CYCLIC-NUCLEOTIDE 2'-PHOSPHODIESTERASE"/>
    <property type="match status" value="1"/>
</dbReference>
<feature type="binding site" evidence="2">
    <location>
        <position position="177"/>
    </location>
    <ligand>
        <name>Fe cation</name>
        <dbReference type="ChEBI" id="CHEBI:24875"/>
        <label>1</label>
    </ligand>
</feature>
<dbReference type="PIRSF" id="PIRSF004789">
    <property type="entry name" value="DR1281"/>
    <property type="match status" value="1"/>
</dbReference>
<dbReference type="Gene3D" id="3.60.21.10">
    <property type="match status" value="1"/>
</dbReference>
<evidence type="ECO:0000256" key="2">
    <source>
        <dbReference type="PIRSR" id="PIRSR004789-51"/>
    </source>
</evidence>
<dbReference type="GO" id="GO:0046872">
    <property type="term" value="F:metal ion binding"/>
    <property type="evidence" value="ECO:0007669"/>
    <property type="project" value="UniProtKB-KW"/>
</dbReference>
<feature type="binding site" evidence="2">
    <location>
        <position position="175"/>
    </location>
    <ligand>
        <name>Fe cation</name>
        <dbReference type="ChEBI" id="CHEBI:24875"/>
        <label>2</label>
    </ligand>
</feature>
<organism evidence="3 4">
    <name type="scientific">Candidatus Avoscillospira stercoripullorum</name>
    <dbReference type="NCBI Taxonomy" id="2840709"/>
    <lineage>
        <taxon>Bacteria</taxon>
        <taxon>Bacillati</taxon>
        <taxon>Bacillota</taxon>
        <taxon>Clostridia</taxon>
        <taxon>Eubacteriales</taxon>
        <taxon>Oscillospiraceae</taxon>
        <taxon>Oscillospiraceae incertae sedis</taxon>
        <taxon>Candidatus Avoscillospira</taxon>
    </lineage>
</organism>
<dbReference type="SUPFAM" id="SSF56300">
    <property type="entry name" value="Metallo-dependent phosphatases"/>
    <property type="match status" value="1"/>
</dbReference>
<proteinExistence type="predicted"/>
<feature type="binding site" evidence="2">
    <location>
        <position position="68"/>
    </location>
    <ligand>
        <name>Fe cation</name>
        <dbReference type="ChEBI" id="CHEBI:24875"/>
        <label>2</label>
    </ligand>
</feature>
<dbReference type="Proteomes" id="UP000824258">
    <property type="component" value="Unassembled WGS sequence"/>
</dbReference>
<evidence type="ECO:0000313" key="3">
    <source>
        <dbReference type="EMBL" id="HIR10050.1"/>
    </source>
</evidence>
<dbReference type="InterPro" id="IPR029052">
    <property type="entry name" value="Metallo-depent_PP-like"/>
</dbReference>
<dbReference type="PANTHER" id="PTHR36303">
    <property type="entry name" value="2',3'-CYCLIC-NUCLEOTIDE 2'-PHOSPHODIESTERASE"/>
    <property type="match status" value="1"/>
</dbReference>
<evidence type="ECO:0000313" key="4">
    <source>
        <dbReference type="Proteomes" id="UP000824258"/>
    </source>
</evidence>
<comment type="caution">
    <text evidence="3">The sequence shown here is derived from an EMBL/GenBank/DDBJ whole genome shotgun (WGS) entry which is preliminary data.</text>
</comment>
<reference evidence="3" key="1">
    <citation type="submission" date="2020-10" db="EMBL/GenBank/DDBJ databases">
        <authorList>
            <person name="Gilroy R."/>
        </authorList>
    </citation>
    <scope>NUCLEOTIDE SEQUENCE</scope>
    <source>
        <strain evidence="3">ChiHjej9B8-7071</strain>
    </source>
</reference>
<dbReference type="EMBL" id="DVGD01000212">
    <property type="protein sequence ID" value="HIR10050.1"/>
    <property type="molecule type" value="Genomic_DNA"/>
</dbReference>
<dbReference type="AlphaFoldDB" id="A0A9D1A993"/>
<name>A0A9D1A993_9FIRM</name>
<evidence type="ECO:0000256" key="1">
    <source>
        <dbReference type="PIRSR" id="PIRSR004789-50"/>
    </source>
</evidence>
<feature type="binding site" evidence="2">
    <location>
        <position position="150"/>
    </location>
    <ligand>
        <name>Fe cation</name>
        <dbReference type="ChEBI" id="CHEBI:24875"/>
        <label>2</label>
    </ligand>
</feature>
<feature type="binding site" evidence="2">
    <location>
        <position position="10"/>
    </location>
    <ligand>
        <name>Fe cation</name>
        <dbReference type="ChEBI" id="CHEBI:24875"/>
        <label>1</label>
    </ligand>
</feature>
<feature type="binding site" evidence="2">
    <location>
        <position position="41"/>
    </location>
    <ligand>
        <name>Fe cation</name>
        <dbReference type="ChEBI" id="CHEBI:24875"/>
        <label>1</label>
    </ligand>
</feature>
<dbReference type="InterPro" id="IPR005235">
    <property type="entry name" value="YmdB-like"/>
</dbReference>